<evidence type="ECO:0000256" key="1">
    <source>
        <dbReference type="ARBA" id="ARBA00023015"/>
    </source>
</evidence>
<proteinExistence type="predicted"/>
<dbReference type="SUPFAM" id="SSF48498">
    <property type="entry name" value="Tetracyclin repressor-like, C-terminal domain"/>
    <property type="match status" value="1"/>
</dbReference>
<protein>
    <submittedName>
        <fullName evidence="6">TetR family transcriptional regulator</fullName>
    </submittedName>
</protein>
<dbReference type="Pfam" id="PF02909">
    <property type="entry name" value="TetR_C_1"/>
    <property type="match status" value="1"/>
</dbReference>
<dbReference type="GO" id="GO:0000976">
    <property type="term" value="F:transcription cis-regulatory region binding"/>
    <property type="evidence" value="ECO:0007669"/>
    <property type="project" value="TreeGrafter"/>
</dbReference>
<keyword evidence="7" id="KW-1185">Reference proteome</keyword>
<dbReference type="Proteomes" id="UP000467164">
    <property type="component" value="Chromosome"/>
</dbReference>
<feature type="DNA-binding region" description="H-T-H motif" evidence="4">
    <location>
        <begin position="51"/>
        <end position="70"/>
    </location>
</feature>
<dbReference type="EMBL" id="AP022572">
    <property type="protein sequence ID" value="BBX57924.1"/>
    <property type="molecule type" value="Genomic_DNA"/>
</dbReference>
<accession>A0A7I7LDZ4</accession>
<dbReference type="InterPro" id="IPR001647">
    <property type="entry name" value="HTH_TetR"/>
</dbReference>
<organism evidence="6 7">
    <name type="scientific">Mycobacterium shottsii</name>
    <dbReference type="NCBI Taxonomy" id="133549"/>
    <lineage>
        <taxon>Bacteria</taxon>
        <taxon>Bacillati</taxon>
        <taxon>Actinomycetota</taxon>
        <taxon>Actinomycetes</taxon>
        <taxon>Mycobacteriales</taxon>
        <taxon>Mycobacteriaceae</taxon>
        <taxon>Mycobacterium</taxon>
        <taxon>Mycobacterium ulcerans group</taxon>
    </lineage>
</organism>
<evidence type="ECO:0000256" key="4">
    <source>
        <dbReference type="PROSITE-ProRule" id="PRU00335"/>
    </source>
</evidence>
<keyword evidence="1" id="KW-0805">Transcription regulation</keyword>
<dbReference type="AlphaFoldDB" id="A0A7I7LDZ4"/>
<name>A0A7I7LDZ4_9MYCO</name>
<keyword evidence="2 4" id="KW-0238">DNA-binding</keyword>
<dbReference type="InterPro" id="IPR036271">
    <property type="entry name" value="Tet_transcr_reg_TetR-rel_C_sf"/>
</dbReference>
<dbReference type="SUPFAM" id="SSF46689">
    <property type="entry name" value="Homeodomain-like"/>
    <property type="match status" value="1"/>
</dbReference>
<gene>
    <name evidence="6" type="ORF">MSHO_32690</name>
</gene>
<reference evidence="6 7" key="1">
    <citation type="journal article" date="2019" name="Emerg. Microbes Infect.">
        <title>Comprehensive subspecies identification of 175 nontuberculous mycobacteria species based on 7547 genomic profiles.</title>
        <authorList>
            <person name="Matsumoto Y."/>
            <person name="Kinjo T."/>
            <person name="Motooka D."/>
            <person name="Nabeya D."/>
            <person name="Jung N."/>
            <person name="Uechi K."/>
            <person name="Horii T."/>
            <person name="Iida T."/>
            <person name="Fujita J."/>
            <person name="Nakamura S."/>
        </authorList>
    </citation>
    <scope>NUCLEOTIDE SEQUENCE [LARGE SCALE GENOMIC DNA]</scope>
    <source>
        <strain evidence="6 7">JCM 12657</strain>
    </source>
</reference>
<evidence type="ECO:0000256" key="2">
    <source>
        <dbReference type="ARBA" id="ARBA00023125"/>
    </source>
</evidence>
<dbReference type="PANTHER" id="PTHR30055">
    <property type="entry name" value="HTH-TYPE TRANSCRIPTIONAL REGULATOR RUTR"/>
    <property type="match status" value="1"/>
</dbReference>
<evidence type="ECO:0000313" key="6">
    <source>
        <dbReference type="EMBL" id="BBX57924.1"/>
    </source>
</evidence>
<keyword evidence="3" id="KW-0804">Transcription</keyword>
<dbReference type="InterPro" id="IPR009057">
    <property type="entry name" value="Homeodomain-like_sf"/>
</dbReference>
<feature type="domain" description="HTH tetR-type" evidence="5">
    <location>
        <begin position="28"/>
        <end position="88"/>
    </location>
</feature>
<evidence type="ECO:0000259" key="5">
    <source>
        <dbReference type="PROSITE" id="PS50977"/>
    </source>
</evidence>
<dbReference type="PANTHER" id="PTHR30055:SF151">
    <property type="entry name" value="TRANSCRIPTIONAL REGULATORY PROTEIN"/>
    <property type="match status" value="1"/>
</dbReference>
<dbReference type="KEGG" id="msho:MSHO_32690"/>
<sequence>MTSIRTLYVFTLRTMYLSTVWEGDVRARFTVSDIASAALAIVDQDGLSGLSMRSLAAALGTGPMTLYNYVRDRRELEALVADAVVADVKVPAPTDDWRADVHAIATAIWETMRQHPNAIPLVLTRRTVSASSYVVADRLIAALRRSGVGDADLLASFRGVLGFVMGSAQAELAGPLAGTGREKEQVAVAARIGGLAGTEHPHIAALAQASQRSTPAADFERALDILLAGIESFERRRDRR</sequence>
<dbReference type="InterPro" id="IPR050109">
    <property type="entry name" value="HTH-type_TetR-like_transc_reg"/>
</dbReference>
<dbReference type="GO" id="GO:0003700">
    <property type="term" value="F:DNA-binding transcription factor activity"/>
    <property type="evidence" value="ECO:0007669"/>
    <property type="project" value="TreeGrafter"/>
</dbReference>
<dbReference type="PROSITE" id="PS50977">
    <property type="entry name" value="HTH_TETR_2"/>
    <property type="match status" value="1"/>
</dbReference>
<evidence type="ECO:0000256" key="3">
    <source>
        <dbReference type="ARBA" id="ARBA00023163"/>
    </source>
</evidence>
<dbReference type="InterPro" id="IPR004111">
    <property type="entry name" value="Repressor_TetR_C"/>
</dbReference>
<dbReference type="GO" id="GO:0045892">
    <property type="term" value="P:negative regulation of DNA-templated transcription"/>
    <property type="evidence" value="ECO:0007669"/>
    <property type="project" value="InterPro"/>
</dbReference>
<evidence type="ECO:0000313" key="7">
    <source>
        <dbReference type="Proteomes" id="UP000467164"/>
    </source>
</evidence>
<dbReference type="Gene3D" id="1.10.10.60">
    <property type="entry name" value="Homeodomain-like"/>
    <property type="match status" value="1"/>
</dbReference>
<dbReference type="Gene3D" id="1.10.357.10">
    <property type="entry name" value="Tetracycline Repressor, domain 2"/>
    <property type="match status" value="1"/>
</dbReference>